<dbReference type="GO" id="GO:0006508">
    <property type="term" value="P:proteolysis"/>
    <property type="evidence" value="ECO:0007669"/>
    <property type="project" value="InterPro"/>
</dbReference>
<feature type="signal peptide" evidence="2">
    <location>
        <begin position="1"/>
        <end position="29"/>
    </location>
</feature>
<evidence type="ECO:0000259" key="4">
    <source>
        <dbReference type="SMART" id="SM00848"/>
    </source>
</evidence>
<organism evidence="5 6">
    <name type="scientific">Oryza rufipogon</name>
    <name type="common">Brownbeard rice</name>
    <name type="synonym">Asian wild rice</name>
    <dbReference type="NCBI Taxonomy" id="4529"/>
    <lineage>
        <taxon>Eukaryota</taxon>
        <taxon>Viridiplantae</taxon>
        <taxon>Streptophyta</taxon>
        <taxon>Embryophyta</taxon>
        <taxon>Tracheophyta</taxon>
        <taxon>Spermatophyta</taxon>
        <taxon>Magnoliopsida</taxon>
        <taxon>Liliopsida</taxon>
        <taxon>Poales</taxon>
        <taxon>Poaceae</taxon>
        <taxon>BOP clade</taxon>
        <taxon>Oryzoideae</taxon>
        <taxon>Oryzeae</taxon>
        <taxon>Oryzinae</taxon>
        <taxon>Oryza</taxon>
    </lineage>
</organism>
<sequence>MMAPSRPMTSPVLLVVCTLLALQAMAADAYYNNGSDDGVTMQMFEEWMAKFGKTYKCHGEKEHRFGIFRDNVHFIRGYKPQVTYDSAVGINQFADLTNDEFVATYTGAKPPHPKEAPRPVDPIWTPCCIDWRFRGAVTGVKDQGACGADEDQDGAADAGPCGASSNHAVTLVGYCQDGASGKKYWVAKNSWGKTWGQQGYILLEKDVLQPHGTCGIAVSPFYPTV</sequence>
<dbReference type="InterPro" id="IPR025661">
    <property type="entry name" value="Pept_asp_AS"/>
</dbReference>
<keyword evidence="2" id="KW-0732">Signal</keyword>
<comment type="similarity">
    <text evidence="1">Belongs to the peptidase C1 family.</text>
</comment>
<dbReference type="Gramene" id="ORUFI01G16260.1">
    <property type="protein sequence ID" value="ORUFI01G16260.1"/>
    <property type="gene ID" value="ORUFI01G16260"/>
</dbReference>
<evidence type="ECO:0000256" key="2">
    <source>
        <dbReference type="SAM" id="SignalP"/>
    </source>
</evidence>
<dbReference type="AlphaFoldDB" id="A0A0E0MVZ4"/>
<dbReference type="InterPro" id="IPR000668">
    <property type="entry name" value="Peptidase_C1A_C"/>
</dbReference>
<dbReference type="STRING" id="4529.A0A0E0MVZ4"/>
<feature type="domain" description="Cathepsin propeptide inhibitor" evidence="4">
    <location>
        <begin position="44"/>
        <end position="101"/>
    </location>
</feature>
<dbReference type="Proteomes" id="UP000008022">
    <property type="component" value="Unassembled WGS sequence"/>
</dbReference>
<reference evidence="6" key="1">
    <citation type="submission" date="2013-06" db="EMBL/GenBank/DDBJ databases">
        <authorList>
            <person name="Zhao Q."/>
        </authorList>
    </citation>
    <scope>NUCLEOTIDE SEQUENCE</scope>
    <source>
        <strain evidence="6">cv. W1943</strain>
    </source>
</reference>
<evidence type="ECO:0008006" key="7">
    <source>
        <dbReference type="Google" id="ProtNLM"/>
    </source>
</evidence>
<dbReference type="SUPFAM" id="SSF54001">
    <property type="entry name" value="Cysteine proteinases"/>
    <property type="match status" value="2"/>
</dbReference>
<dbReference type="InterPro" id="IPR013128">
    <property type="entry name" value="Peptidase_C1A"/>
</dbReference>
<evidence type="ECO:0000259" key="3">
    <source>
        <dbReference type="SMART" id="SM00645"/>
    </source>
</evidence>
<dbReference type="PANTHER" id="PTHR12411">
    <property type="entry name" value="CYSTEINE PROTEASE FAMILY C1-RELATED"/>
    <property type="match status" value="1"/>
</dbReference>
<dbReference type="Gene3D" id="3.90.70.10">
    <property type="entry name" value="Cysteine proteinases"/>
    <property type="match status" value="2"/>
</dbReference>
<dbReference type="PROSITE" id="PS00640">
    <property type="entry name" value="THIOL_PROTEASE_ASN"/>
    <property type="match status" value="1"/>
</dbReference>
<dbReference type="Pfam" id="PF08246">
    <property type="entry name" value="Inhibitor_I29"/>
    <property type="match status" value="1"/>
</dbReference>
<dbReference type="SMART" id="SM00848">
    <property type="entry name" value="Inhibitor_I29"/>
    <property type="match status" value="1"/>
</dbReference>
<dbReference type="GO" id="GO:0008234">
    <property type="term" value="F:cysteine-type peptidase activity"/>
    <property type="evidence" value="ECO:0007669"/>
    <property type="project" value="InterPro"/>
</dbReference>
<dbReference type="eggNOG" id="KOG1543">
    <property type="taxonomic scope" value="Eukaryota"/>
</dbReference>
<reference evidence="5" key="2">
    <citation type="submission" date="2015-06" db="UniProtKB">
        <authorList>
            <consortium name="EnsemblPlants"/>
        </authorList>
    </citation>
    <scope>IDENTIFICATION</scope>
</reference>
<dbReference type="EnsemblPlants" id="ORUFI01G16260.1">
    <property type="protein sequence ID" value="ORUFI01G16260.1"/>
    <property type="gene ID" value="ORUFI01G16260"/>
</dbReference>
<dbReference type="InterPro" id="IPR038765">
    <property type="entry name" value="Papain-like_cys_pep_sf"/>
</dbReference>
<evidence type="ECO:0000313" key="5">
    <source>
        <dbReference type="EnsemblPlants" id="ORUFI01G16260.1"/>
    </source>
</evidence>
<dbReference type="OMA" id="MASACYY"/>
<dbReference type="SMART" id="SM00645">
    <property type="entry name" value="Pept_C1"/>
    <property type="match status" value="1"/>
</dbReference>
<protein>
    <recommendedName>
        <fullName evidence="7">Cathepsin propeptide inhibitor domain-containing protein</fullName>
    </recommendedName>
</protein>
<evidence type="ECO:0000256" key="1">
    <source>
        <dbReference type="ARBA" id="ARBA00008455"/>
    </source>
</evidence>
<feature type="chain" id="PRO_5018763647" description="Cathepsin propeptide inhibitor domain-containing protein" evidence="2">
    <location>
        <begin position="30"/>
        <end position="225"/>
    </location>
</feature>
<dbReference type="HOGENOM" id="CLU_012184_1_0_1"/>
<dbReference type="InterPro" id="IPR013201">
    <property type="entry name" value="Prot_inhib_I29"/>
</dbReference>
<proteinExistence type="inferred from homology"/>
<feature type="domain" description="Peptidase C1A papain C-terminal" evidence="3">
    <location>
        <begin position="3"/>
        <end position="224"/>
    </location>
</feature>
<keyword evidence="6" id="KW-1185">Reference proteome</keyword>
<accession>A0A0E0MVZ4</accession>
<evidence type="ECO:0000313" key="6">
    <source>
        <dbReference type="Proteomes" id="UP000008022"/>
    </source>
</evidence>
<dbReference type="Pfam" id="PF00112">
    <property type="entry name" value="Peptidase_C1"/>
    <property type="match status" value="1"/>
</dbReference>
<name>A0A0E0MVZ4_ORYRU</name>